<feature type="domain" description="Gfo/Idh/MocA-like oxidoreductase N-terminal" evidence="3">
    <location>
        <begin position="75"/>
        <end position="153"/>
    </location>
</feature>
<evidence type="ECO:0000313" key="5">
    <source>
        <dbReference type="Proteomes" id="UP001199916"/>
    </source>
</evidence>
<dbReference type="EMBL" id="JAJNBZ010000001">
    <property type="protein sequence ID" value="MCE5168189.1"/>
    <property type="molecule type" value="Genomic_DNA"/>
</dbReference>
<protein>
    <submittedName>
        <fullName evidence="4">Gfo/Idh/MocA family oxidoreductase</fullName>
    </submittedName>
</protein>
<organism evidence="4 5">
    <name type="scientific">Paenibacillus profundus</name>
    <dbReference type="NCBI Taxonomy" id="1173085"/>
    <lineage>
        <taxon>Bacteria</taxon>
        <taxon>Bacillati</taxon>
        <taxon>Bacillota</taxon>
        <taxon>Bacilli</taxon>
        <taxon>Bacillales</taxon>
        <taxon>Paenibacillaceae</taxon>
        <taxon>Paenibacillus</taxon>
    </lineage>
</organism>
<reference evidence="4 5" key="1">
    <citation type="submission" date="2021-11" db="EMBL/GenBank/DDBJ databases">
        <title>Draft genome sequence of Paenibacillus profundus YoMME, a new Gram-positive bacteria with exoelectrogenic properties.</title>
        <authorList>
            <person name="Hubenova Y."/>
            <person name="Hubenova E."/>
            <person name="Manasiev Y."/>
            <person name="Peykov S."/>
            <person name="Mitov M."/>
        </authorList>
    </citation>
    <scope>NUCLEOTIDE SEQUENCE [LARGE SCALE GENOMIC DNA]</scope>
    <source>
        <strain evidence="4 5">YoMME</strain>
    </source>
</reference>
<dbReference type="InterPro" id="IPR051317">
    <property type="entry name" value="Gfo/Idh/MocA_oxidoreduct"/>
</dbReference>
<evidence type="ECO:0000313" key="4">
    <source>
        <dbReference type="EMBL" id="MCE5168189.1"/>
    </source>
</evidence>
<dbReference type="Gene3D" id="3.30.360.10">
    <property type="entry name" value="Dihydrodipicolinate Reductase, domain 2"/>
    <property type="match status" value="1"/>
</dbReference>
<evidence type="ECO:0000256" key="1">
    <source>
        <dbReference type="ARBA" id="ARBA00010928"/>
    </source>
</evidence>
<dbReference type="PANTHER" id="PTHR43708">
    <property type="entry name" value="CONSERVED EXPRESSED OXIDOREDUCTASE (EUROFUNG)"/>
    <property type="match status" value="1"/>
</dbReference>
<dbReference type="InterPro" id="IPR000683">
    <property type="entry name" value="Gfo/Idh/MocA-like_OxRdtase_N"/>
</dbReference>
<keyword evidence="5" id="KW-1185">Reference proteome</keyword>
<evidence type="ECO:0000256" key="2">
    <source>
        <dbReference type="ARBA" id="ARBA00023002"/>
    </source>
</evidence>
<comment type="similarity">
    <text evidence="1">Belongs to the Gfo/Idh/MocA family.</text>
</comment>
<gene>
    <name evidence="4" type="ORF">LQV63_02485</name>
</gene>
<name>A0ABS8YFA4_9BACL</name>
<dbReference type="PANTHER" id="PTHR43708:SF5">
    <property type="entry name" value="CONSERVED EXPRESSED OXIDOREDUCTASE (EUROFUNG)-RELATED"/>
    <property type="match status" value="1"/>
</dbReference>
<dbReference type="Proteomes" id="UP001199916">
    <property type="component" value="Unassembled WGS sequence"/>
</dbReference>
<dbReference type="SUPFAM" id="SSF51735">
    <property type="entry name" value="NAD(P)-binding Rossmann-fold domains"/>
    <property type="match status" value="1"/>
</dbReference>
<comment type="caution">
    <text evidence="4">The sequence shown here is derived from an EMBL/GenBank/DDBJ whole genome shotgun (WGS) entry which is preliminary data.</text>
</comment>
<dbReference type="InterPro" id="IPR036291">
    <property type="entry name" value="NAD(P)-bd_dom_sf"/>
</dbReference>
<keyword evidence="2" id="KW-0560">Oxidoreductase</keyword>
<dbReference type="Gene3D" id="3.40.50.720">
    <property type="entry name" value="NAD(P)-binding Rossmann-like Domain"/>
    <property type="match status" value="1"/>
</dbReference>
<dbReference type="RefSeq" id="WP_233695564.1">
    <property type="nucleotide sequence ID" value="NZ_JAJNBZ010000001.1"/>
</dbReference>
<dbReference type="Pfam" id="PF01408">
    <property type="entry name" value="GFO_IDH_MocA"/>
    <property type="match status" value="1"/>
</dbReference>
<accession>A0ABS8YFA4</accession>
<sequence length="317" mass="34422">MNHSSANKKAVFDSVHSREWLRIGIVGTDTSHAVDFTELLNNKEHPHHVQGGAVTIAYPGGSPDFGMSINRVRGFAEKLAESYGVEIASSPEAVAERCDAILLEAVDGRVHSELFARIADYGKPVFIDKPLAVCRADAEMIAETAERAGVTVMSCSAVRFAEGIAQCLRDVAPDGIVGADCFGPMDLEPTQPGLFWYGIHTADMLYALLGRGCRSVRAASSEGYDMVIGEWADGRIGTLRGNRVGNRKFGGTVHTKKATVYVDVYAHAKPYYASMLEQVMAMFRTGAVPVELSETLEIIRFIEAANESRQTGRIVHL</sequence>
<proteinExistence type="inferred from homology"/>
<evidence type="ECO:0000259" key="3">
    <source>
        <dbReference type="Pfam" id="PF01408"/>
    </source>
</evidence>